<comment type="similarity">
    <text evidence="2">Belongs to the importin beta family.</text>
</comment>
<dbReference type="InterPro" id="IPR058537">
    <property type="entry name" value="TPR_TNPO3_IPO13_4th"/>
</dbReference>
<dbReference type="GO" id="GO:0005634">
    <property type="term" value="C:nucleus"/>
    <property type="evidence" value="ECO:0007669"/>
    <property type="project" value="UniProtKB-SubCell"/>
</dbReference>
<dbReference type="InterPro" id="IPR013598">
    <property type="entry name" value="Exportin-1/Importin-b-like"/>
</dbReference>
<gene>
    <name evidence="6" type="ORF">N0F65_011671</name>
</gene>
<keyword evidence="4" id="KW-0539">Nucleus</keyword>
<proteinExistence type="inferred from homology"/>
<evidence type="ECO:0000256" key="1">
    <source>
        <dbReference type="ARBA" id="ARBA00004123"/>
    </source>
</evidence>
<dbReference type="InterPro" id="IPR051345">
    <property type="entry name" value="Importin_beta-like_NTR"/>
</dbReference>
<comment type="subcellular location">
    <subcellularLocation>
        <location evidence="1">Nucleus</location>
    </subcellularLocation>
</comment>
<dbReference type="GO" id="GO:0005737">
    <property type="term" value="C:cytoplasm"/>
    <property type="evidence" value="ECO:0007669"/>
    <property type="project" value="TreeGrafter"/>
</dbReference>
<dbReference type="InterPro" id="IPR011989">
    <property type="entry name" value="ARM-like"/>
</dbReference>
<dbReference type="EMBL" id="DAKRPA010000021">
    <property type="protein sequence ID" value="DBA03312.1"/>
    <property type="molecule type" value="Genomic_DNA"/>
</dbReference>
<evidence type="ECO:0000256" key="2">
    <source>
        <dbReference type="ARBA" id="ARBA00007991"/>
    </source>
</evidence>
<dbReference type="PANTHER" id="PTHR12363:SF33">
    <property type="entry name" value="IMPORTIN-13"/>
    <property type="match status" value="1"/>
</dbReference>
<dbReference type="Pfam" id="PF08389">
    <property type="entry name" value="Xpo1"/>
    <property type="match status" value="1"/>
</dbReference>
<dbReference type="PANTHER" id="PTHR12363">
    <property type="entry name" value="TRANSPORTIN 3 AND IMPORTIN 13"/>
    <property type="match status" value="1"/>
</dbReference>
<evidence type="ECO:0000256" key="3">
    <source>
        <dbReference type="ARBA" id="ARBA00022448"/>
    </source>
</evidence>
<accession>A0AAV2ZD83</accession>
<keyword evidence="3" id="KW-0813">Transport</keyword>
<dbReference type="GO" id="GO:0006606">
    <property type="term" value="P:protein import into nucleus"/>
    <property type="evidence" value="ECO:0007669"/>
    <property type="project" value="TreeGrafter"/>
</dbReference>
<keyword evidence="7" id="KW-1185">Reference proteome</keyword>
<feature type="domain" description="Exportin-1/Importin-beta-like" evidence="5">
    <location>
        <begin position="133"/>
        <end position="288"/>
    </location>
</feature>
<reference evidence="6" key="1">
    <citation type="submission" date="2022-11" db="EMBL/GenBank/DDBJ databases">
        <authorList>
            <person name="Morgan W.R."/>
            <person name="Tartar A."/>
        </authorList>
    </citation>
    <scope>NUCLEOTIDE SEQUENCE</scope>
    <source>
        <strain evidence="6">ARSEF 373</strain>
    </source>
</reference>
<protein>
    <recommendedName>
        <fullName evidence="5">Exportin-1/Importin-beta-like domain-containing protein</fullName>
    </recommendedName>
</protein>
<dbReference type="Pfam" id="PF24139">
    <property type="entry name" value="TPR_TNPO3_IPO13_4th"/>
    <property type="match status" value="1"/>
</dbReference>
<organism evidence="6 7">
    <name type="scientific">Lagenidium giganteum</name>
    <dbReference type="NCBI Taxonomy" id="4803"/>
    <lineage>
        <taxon>Eukaryota</taxon>
        <taxon>Sar</taxon>
        <taxon>Stramenopiles</taxon>
        <taxon>Oomycota</taxon>
        <taxon>Peronosporomycetes</taxon>
        <taxon>Pythiales</taxon>
        <taxon>Pythiaceae</taxon>
    </lineage>
</organism>
<evidence type="ECO:0000259" key="5">
    <source>
        <dbReference type="Pfam" id="PF08389"/>
    </source>
</evidence>
<name>A0AAV2ZD83_9STRA</name>
<dbReference type="Proteomes" id="UP001146120">
    <property type="component" value="Unassembled WGS sequence"/>
</dbReference>
<comment type="caution">
    <text evidence="6">The sequence shown here is derived from an EMBL/GenBank/DDBJ whole genome shotgun (WGS) entry which is preliminary data.</text>
</comment>
<evidence type="ECO:0000313" key="6">
    <source>
        <dbReference type="EMBL" id="DBA03312.1"/>
    </source>
</evidence>
<sequence length="1025" mass="115579">MDASVVADALNQLYNPLSSPRARRRADSLLQRFQKCPDATHTSLRVLAPPIPVATPTPEISAAIKAERAFAASTIYFAAASYTRKYKLDDAAHWTEEEKQMHISVTKEFGEICQQVWNILTGVNAAVEEANVQTHLALTVAVILLRFHEQHSDATVVSAIEWLVRNQQQSISDEVSSAATNYAILLTLKVMPEEVENRRVKFSKLKRIECQHVIQQSTPTVIQTVLPSIANAIDSSEGQSRLRGLFLKCFASWVEYGNIPPGMLLESRLVDRCFREIMQPSYADDALQAIREIVRLCTNDSYVPLMEVVMKNFVLLGKHIMERTAAQEDLSFCLQGCATAIAECGQTFVVYFVDYTLELHPGSLVYEFLDTILYFTSMNDLEISNETMDFWVDFRTYISGKNERRMEDFEMFISRLLSILVERTEFPVDYENYPVAAKDRFAGYRNDVRAVFRSLATVNAASEDKFVVDAIHVIFNQYDQLQNGTVPSNWWRKTEVYVHALSALSKSIREDDTSLMPRLFDCLSRDEPFHRALSRTITVFLGVTGHWFARNPSYLNVYAYKILSKSFDMSEEHKLYPFRVRGQEDHIGAVSLKKLTSRCGAHFFNQMWLDAILYLYRTNRPTSNAKSILKGNSIILIVEALAEVMATVSYKDALPVVEEFASIMFQDIASTYRTLNPDDEDSVSFLCELFDHLKVLATQIPPQIDQEIPHPVLCVLQSRWELLEGILQIYGSNEELAEKICSTLVGLFESLRTQAMELASALMTHLIEQFARSHNGNYLLVIKSILSCAGEDAESVASLTRVLVIVIESALSHIASTPNLDDNPMLVVSLLDLVGFCGAQRPMVLVQSNQLESLLALIIHTLKSQNPDVGSASLEFLLEINSWYGEVVRTPQAMLKSPEMEGKVMMFEALQGLFFEKDLQYHLLVALFHAAGGGLPPTLLENIAEVLRSCWTRFGKQRMEELIMRVLADDGFLAPHVAAKARGEFAVTISRQECLDNSRKFRRVLSSFCDHYRKSLSASTAGVMS</sequence>
<dbReference type="SUPFAM" id="SSF48371">
    <property type="entry name" value="ARM repeat"/>
    <property type="match status" value="1"/>
</dbReference>
<evidence type="ECO:0000256" key="4">
    <source>
        <dbReference type="ARBA" id="ARBA00023242"/>
    </source>
</evidence>
<reference evidence="6" key="2">
    <citation type="journal article" date="2023" name="Microbiol Resour">
        <title>Decontamination and Annotation of the Draft Genome Sequence of the Oomycete Lagenidium giganteum ARSEF 373.</title>
        <authorList>
            <person name="Morgan W.R."/>
            <person name="Tartar A."/>
        </authorList>
    </citation>
    <scope>NUCLEOTIDE SEQUENCE</scope>
    <source>
        <strain evidence="6">ARSEF 373</strain>
    </source>
</reference>
<dbReference type="Gene3D" id="1.25.10.10">
    <property type="entry name" value="Leucine-rich Repeat Variant"/>
    <property type="match status" value="1"/>
</dbReference>
<dbReference type="InterPro" id="IPR016024">
    <property type="entry name" value="ARM-type_fold"/>
</dbReference>
<evidence type="ECO:0000313" key="7">
    <source>
        <dbReference type="Proteomes" id="UP001146120"/>
    </source>
</evidence>
<dbReference type="AlphaFoldDB" id="A0AAV2ZD83"/>